<protein>
    <recommendedName>
        <fullName evidence="4 12">Heme exporter protein D</fullName>
    </recommendedName>
</protein>
<organism evidence="13 14">
    <name type="scientific">Thermomonas hydrothermalis</name>
    <dbReference type="NCBI Taxonomy" id="213588"/>
    <lineage>
        <taxon>Bacteria</taxon>
        <taxon>Pseudomonadati</taxon>
        <taxon>Pseudomonadota</taxon>
        <taxon>Gammaproteobacteria</taxon>
        <taxon>Lysobacterales</taxon>
        <taxon>Lysobacteraceae</taxon>
        <taxon>Thermomonas</taxon>
    </lineage>
</organism>
<evidence type="ECO:0000256" key="7">
    <source>
        <dbReference type="ARBA" id="ARBA00022519"/>
    </source>
</evidence>
<evidence type="ECO:0000313" key="14">
    <source>
        <dbReference type="Proteomes" id="UP000242857"/>
    </source>
</evidence>
<dbReference type="InterPro" id="IPR007078">
    <property type="entry name" value="Haem_export_protD_CcmD"/>
</dbReference>
<evidence type="ECO:0000256" key="1">
    <source>
        <dbReference type="ARBA" id="ARBA00002442"/>
    </source>
</evidence>
<evidence type="ECO:0000256" key="9">
    <source>
        <dbReference type="ARBA" id="ARBA00022748"/>
    </source>
</evidence>
<evidence type="ECO:0000256" key="5">
    <source>
        <dbReference type="ARBA" id="ARBA00022448"/>
    </source>
</evidence>
<keyword evidence="7 12" id="KW-0997">Cell inner membrane</keyword>
<evidence type="ECO:0000313" key="13">
    <source>
        <dbReference type="EMBL" id="SHE36104.1"/>
    </source>
</evidence>
<evidence type="ECO:0000256" key="11">
    <source>
        <dbReference type="ARBA" id="ARBA00023136"/>
    </source>
</evidence>
<dbReference type="EMBL" id="FQUK01000003">
    <property type="protein sequence ID" value="SHE36104.1"/>
    <property type="molecule type" value="Genomic_DNA"/>
</dbReference>
<keyword evidence="8 12" id="KW-0812">Transmembrane</keyword>
<keyword evidence="10 12" id="KW-1133">Transmembrane helix</keyword>
<accession>A0A1M4SV92</accession>
<dbReference type="GO" id="GO:0017004">
    <property type="term" value="P:cytochrome complex assembly"/>
    <property type="evidence" value="ECO:0007669"/>
    <property type="project" value="UniProtKB-KW"/>
</dbReference>
<keyword evidence="11 12" id="KW-0472">Membrane</keyword>
<evidence type="ECO:0000256" key="2">
    <source>
        <dbReference type="ARBA" id="ARBA00004377"/>
    </source>
</evidence>
<dbReference type="GO" id="GO:0015886">
    <property type="term" value="P:heme transport"/>
    <property type="evidence" value="ECO:0007669"/>
    <property type="project" value="InterPro"/>
</dbReference>
<dbReference type="STRING" id="213588.SAMN02745204_00284"/>
<evidence type="ECO:0000256" key="12">
    <source>
        <dbReference type="RuleBase" id="RU363101"/>
    </source>
</evidence>
<dbReference type="Proteomes" id="UP000242857">
    <property type="component" value="Unassembled WGS sequence"/>
</dbReference>
<comment type="function">
    <text evidence="1 12">Required for the export of heme to the periplasm for the biogenesis of c-type cytochromes.</text>
</comment>
<keyword evidence="6 12" id="KW-1003">Cell membrane</keyword>
<dbReference type="AlphaFoldDB" id="A0A1M4SV92"/>
<comment type="similarity">
    <text evidence="3 12">Belongs to the CcmD/CycX/HelD family.</text>
</comment>
<feature type="transmembrane region" description="Helical" evidence="12">
    <location>
        <begin position="6"/>
        <end position="32"/>
    </location>
</feature>
<comment type="subcellular location">
    <subcellularLocation>
        <location evidence="2 12">Cell inner membrane</location>
        <topology evidence="2 12">Single-pass membrane protein</topology>
    </subcellularLocation>
</comment>
<name>A0A1M4SV92_9GAMM</name>
<gene>
    <name evidence="13" type="ORF">SAMN02745204_00284</name>
</gene>
<evidence type="ECO:0000256" key="3">
    <source>
        <dbReference type="ARBA" id="ARBA00008741"/>
    </source>
</evidence>
<keyword evidence="5 12" id="KW-0813">Transport</keyword>
<reference evidence="14" key="1">
    <citation type="submission" date="2016-11" db="EMBL/GenBank/DDBJ databases">
        <authorList>
            <person name="Varghese N."/>
            <person name="Submissions S."/>
        </authorList>
    </citation>
    <scope>NUCLEOTIDE SEQUENCE [LARGE SCALE GENOMIC DNA]</scope>
    <source>
        <strain evidence="14">DSM 14834</strain>
    </source>
</reference>
<keyword evidence="9 12" id="KW-0201">Cytochrome c-type biogenesis</keyword>
<evidence type="ECO:0000256" key="6">
    <source>
        <dbReference type="ARBA" id="ARBA00022475"/>
    </source>
</evidence>
<evidence type="ECO:0000256" key="8">
    <source>
        <dbReference type="ARBA" id="ARBA00022692"/>
    </source>
</evidence>
<evidence type="ECO:0000256" key="4">
    <source>
        <dbReference type="ARBA" id="ARBA00016461"/>
    </source>
</evidence>
<dbReference type="RefSeq" id="WP_072754854.1">
    <property type="nucleotide sequence ID" value="NZ_FQUK01000003.1"/>
</dbReference>
<dbReference type="Pfam" id="PF04995">
    <property type="entry name" value="CcmD"/>
    <property type="match status" value="1"/>
</dbReference>
<dbReference type="NCBIfam" id="TIGR03141">
    <property type="entry name" value="cytochro_ccmD"/>
    <property type="match status" value="1"/>
</dbReference>
<sequence length="57" mass="6587">MSYREYVIAAYAVFALFLLWDALTPALQVRAIRRLAQRQARRRTAARPAPDLPLSRD</sequence>
<proteinExistence type="inferred from homology"/>
<evidence type="ECO:0000256" key="10">
    <source>
        <dbReference type="ARBA" id="ARBA00022989"/>
    </source>
</evidence>
<dbReference type="GO" id="GO:0005886">
    <property type="term" value="C:plasma membrane"/>
    <property type="evidence" value="ECO:0007669"/>
    <property type="project" value="UniProtKB-SubCell"/>
</dbReference>
<keyword evidence="14" id="KW-1185">Reference proteome</keyword>